<feature type="transmembrane region" description="Helical" evidence="1">
    <location>
        <begin position="345"/>
        <end position="362"/>
    </location>
</feature>
<feature type="transmembrane region" description="Helical" evidence="1">
    <location>
        <begin position="395"/>
        <end position="414"/>
    </location>
</feature>
<accession>A0A847D207</accession>
<keyword evidence="1" id="KW-0472">Membrane</keyword>
<proteinExistence type="predicted"/>
<feature type="transmembrane region" description="Helical" evidence="1">
    <location>
        <begin position="205"/>
        <end position="223"/>
    </location>
</feature>
<reference evidence="2 3" key="1">
    <citation type="journal article" date="2020" name="Biotechnol. Biofuels">
        <title>New insights from the biogas microbiome by comprehensive genome-resolved metagenomics of nearly 1600 species originating from multiple anaerobic digesters.</title>
        <authorList>
            <person name="Campanaro S."/>
            <person name="Treu L."/>
            <person name="Rodriguez-R L.M."/>
            <person name="Kovalovszki A."/>
            <person name="Ziels R.M."/>
            <person name="Maus I."/>
            <person name="Zhu X."/>
            <person name="Kougias P.G."/>
            <person name="Basile A."/>
            <person name="Luo G."/>
            <person name="Schluter A."/>
            <person name="Konstantinidis K.T."/>
            <person name="Angelidaki I."/>
        </authorList>
    </citation>
    <scope>NUCLEOTIDE SEQUENCE [LARGE SCALE GENOMIC DNA]</scope>
    <source>
        <strain evidence="2">AS06rmzACSIP_65</strain>
    </source>
</reference>
<gene>
    <name evidence="2" type="ORF">GX656_02465</name>
</gene>
<keyword evidence="1" id="KW-0812">Transmembrane</keyword>
<dbReference type="Proteomes" id="UP000545876">
    <property type="component" value="Unassembled WGS sequence"/>
</dbReference>
<feature type="transmembrane region" description="Helical" evidence="1">
    <location>
        <begin position="1167"/>
        <end position="1188"/>
    </location>
</feature>
<feature type="transmembrane region" description="Helical" evidence="1">
    <location>
        <begin position="318"/>
        <end position="338"/>
    </location>
</feature>
<feature type="transmembrane region" description="Helical" evidence="1">
    <location>
        <begin position="426"/>
        <end position="446"/>
    </location>
</feature>
<organism evidence="2 3">
    <name type="scientific">Candidatus Dojkabacteria bacterium</name>
    <dbReference type="NCBI Taxonomy" id="2099670"/>
    <lineage>
        <taxon>Bacteria</taxon>
        <taxon>Candidatus Dojkabacteria</taxon>
    </lineage>
</organism>
<comment type="caution">
    <text evidence="2">The sequence shown here is derived from an EMBL/GenBank/DDBJ whole genome shotgun (WGS) entry which is preliminary data.</text>
</comment>
<evidence type="ECO:0000313" key="3">
    <source>
        <dbReference type="Proteomes" id="UP000545876"/>
    </source>
</evidence>
<sequence length="1195" mass="137141">MSNVLKRVWYFVKQKYGPILLSILLIVICFLSIRWGQYLLSNDNYSPELNPAMSVSRYLESPAWRGYRVLGIPSDSEQADIFRSVLFQILQLFIPKWFLAQFYSLICLVIGTLSIATLSSFFIRDFVNTKKSGYVFFISGLLYISSLWTGWVFNFNMMPYIAQYGFLPLLMLSIYLLMKDFRYSRLFFLFIASLLFVSVSVIGTLFFVNVVILIVAFFYFGYLHRVKLRGILKSIGLFLTIQLFWLLPFIFYTNSTSQDIIDSYTNRSITANTIDLEKQMMDLPNSARLYTRLLGTIDNPEPKQYIFPLSEEYMEYDFYKIVGLLPIFFSVIGLLFVIFRKEYKLLPIWVALFAFLFILKNQNPPLGGVYIWLQENFNIFKQVFRWVSSKLGQQYLIFLTITSSIGLLLLLNFLSSFFKKIPKYIFMLFSLALISLPLLLYSEYLFRGDLFTKRATVDLPNEYFQLAEELKEDPYSRIYYAPPSNNGYFREYDWGFVGSQFISYVIPNPVMDLSLAIGSDVGEKAMQEFRNTYDSGNAIHFTELLSKYNVNYILVDRSLVKGRYGHEIDWEVLVNYTKDLDLIWQKNFLELYKVKPDDTKFVETLGESDSVRNGSFVREIQKEPVLSPINFDISDLKINGNSLTKNISYFGNPTTLYLPNTDYEISKAPIFVKKNGGAIKISPALPSLDGIKNESFKEIKVNDNAQFFVFGSYVVDRKTIEEGINFDLPYEKIDAIGVVGSSGLIKENLTGILADSLPGDCSGGGYEIAPEIEKEVISSGFTIESFSELPCVYTNLRLDKRLSYVGSVSFNWESDLNSVFGYCINSEKYGGCINKEKYFSTSGGFGQKTITIPKLIEAGDKISLTLYAQNPFGKKVKITVRDVSVNYAPYLESSWVSREYEDKEIKVININEKGQQVKLDLPILYGDSSYVYSERFAKDSLWRISVAEDSDLVFKAEYDFGMKQNVQGQMINQFDTVLSTIPNKEYLWYWQGENRENIPSNLCLTYQGSDRCWVDNTFFASKDVSEAQIFTSSGIFGQKLDAAYNSISFSNESENILKNFILMEIPEAWQYNSYSPALSTHYSEVELSPVGKHALGYKLEEKELLGRNTLVSIPQAKSKYWIGIGVEEGKVKLLTSKDSVSLNGWKQGWDTNGIVFSSLFVIYWPNLLSYLGYALILIIFVFFVIKLIKSNRYAI</sequence>
<feature type="transmembrane region" description="Helical" evidence="1">
    <location>
        <begin position="235"/>
        <end position="253"/>
    </location>
</feature>
<protein>
    <submittedName>
        <fullName evidence="2">YfhO family protein</fullName>
    </submittedName>
</protein>
<name>A0A847D207_9BACT</name>
<feature type="transmembrane region" description="Helical" evidence="1">
    <location>
        <begin position="16"/>
        <end position="35"/>
    </location>
</feature>
<keyword evidence="1" id="KW-1133">Transmembrane helix</keyword>
<dbReference type="AlphaFoldDB" id="A0A847D207"/>
<evidence type="ECO:0000313" key="2">
    <source>
        <dbReference type="EMBL" id="NLD25480.1"/>
    </source>
</evidence>
<feature type="transmembrane region" description="Helical" evidence="1">
    <location>
        <begin position="102"/>
        <end position="122"/>
    </location>
</feature>
<feature type="transmembrane region" description="Helical" evidence="1">
    <location>
        <begin position="183"/>
        <end position="199"/>
    </location>
</feature>
<evidence type="ECO:0000256" key="1">
    <source>
        <dbReference type="SAM" id="Phobius"/>
    </source>
</evidence>
<feature type="transmembrane region" description="Helical" evidence="1">
    <location>
        <begin position="134"/>
        <end position="154"/>
    </location>
</feature>
<dbReference type="EMBL" id="JAAZBX010000007">
    <property type="protein sequence ID" value="NLD25480.1"/>
    <property type="molecule type" value="Genomic_DNA"/>
</dbReference>
<feature type="transmembrane region" description="Helical" evidence="1">
    <location>
        <begin position="160"/>
        <end position="178"/>
    </location>
</feature>